<organism evidence="4 5">
    <name type="scientific">Tetrahymena thermophila (strain SB210)</name>
    <dbReference type="NCBI Taxonomy" id="312017"/>
    <lineage>
        <taxon>Eukaryota</taxon>
        <taxon>Sar</taxon>
        <taxon>Alveolata</taxon>
        <taxon>Ciliophora</taxon>
        <taxon>Intramacronucleata</taxon>
        <taxon>Oligohymenophorea</taxon>
        <taxon>Hymenostomatida</taxon>
        <taxon>Tetrahymenina</taxon>
        <taxon>Tetrahymenidae</taxon>
        <taxon>Tetrahymena</taxon>
    </lineage>
</organism>
<feature type="compositionally biased region" description="Low complexity" evidence="2">
    <location>
        <begin position="245"/>
        <end position="263"/>
    </location>
</feature>
<feature type="compositionally biased region" description="Polar residues" evidence="2">
    <location>
        <begin position="587"/>
        <end position="596"/>
    </location>
</feature>
<dbReference type="InterPro" id="IPR001356">
    <property type="entry name" value="HD"/>
</dbReference>
<feature type="compositionally biased region" description="Low complexity" evidence="2">
    <location>
        <begin position="342"/>
        <end position="385"/>
    </location>
</feature>
<protein>
    <recommendedName>
        <fullName evidence="3">Homeobox domain-containing protein</fullName>
    </recommendedName>
</protein>
<evidence type="ECO:0000256" key="2">
    <source>
        <dbReference type="SAM" id="MobiDB-lite"/>
    </source>
</evidence>
<feature type="domain" description="Homeobox" evidence="3">
    <location>
        <begin position="737"/>
        <end position="797"/>
    </location>
</feature>
<feature type="compositionally biased region" description="Polar residues" evidence="2">
    <location>
        <begin position="481"/>
        <end position="493"/>
    </location>
</feature>
<dbReference type="AlphaFoldDB" id="I7M040"/>
<accession>I7M040</accession>
<feature type="compositionally biased region" description="Polar residues" evidence="2">
    <location>
        <begin position="271"/>
        <end position="298"/>
    </location>
</feature>
<evidence type="ECO:0000313" key="4">
    <source>
        <dbReference type="EMBL" id="EAR85438.1"/>
    </source>
</evidence>
<sequence>MIPLQAGYQNSPIDSQYADGLDQKNLFQSDQKNIYSQYNNPHNNNQHTLNTKIVNDSRVDDISRIRNPNQMGIPENSLQYKGATNHLIKLDTEDIFNSAIKQIKNQLTSYDTPSDSKYFQSGVQIPNNDYPQGKKLMFLNQQSTPSEHEKNADAYNVDVKAKQEDKQILEAKEADTQYFSCITKKELFTNDTSECDVKNTVSHFTSNLKKEISFDPKYSVIASSQNALQKQQSAIAVNGADKYQSHQQNSQHSSRSNTSNQNSKAILGEQHPNQKQLSAAEQANTNKQHLKRQATNATSSSSHHNPYYYNGSSSGNMNYHHSSHSYHNPGSSSLVSTSHRGYSNSSLQQQQYQNSSSTQSINATSNNSNNSNYSYYPNHPSSQQPMYPPHGPVSHHHLPPIYPQDDMDYGYTDMYGYYYPYHQMPPIGEGTDSKKYEGEGSEPSEILESEEYKKYYYGHGPSSYGYYSIPPTTNTQNNTQAGGVSQTSPLAPTKCEANTSAENAISMVPPPQNSEYIHQQEKYDHSPYMRGYYDPKGYYPPHSYYYPPMNEMHVGNPYQQTKKNSKKTSSSNNYHSHISLPHYPSAKGQNSTGSFSKYEQGQDMYLHPIEPSYNSYGMHPHHSSGIYCDSSYYAQNQLQQKSSSLNYKKPNHQSQCDKENIQNKSNSQSSKENHQLSKEKNDQKNNKEIQKIASSNLSNSHNSKKHSQNQLLNEQGDNNDCDQLDNQESSLQNQSTSHEIRKRKRKNNDQLKILKIEYQKGGFWGKEKILEVAQITGLSESQVYKWCWDQKKKRLETFKKKLGTKMLAGQEYQYEDMSGEGMEDESYKQTGSPEKLLKLNDATGIVPIKTNISKLSNDFTINQLQEKVLANKNRALQNITDKVLSKQNSKQSNLPANIKLEKQQSLKLSSQEGAQQNQENINPENTSQQLDDVSKRLQFSSAY</sequence>
<dbReference type="EMBL" id="GG662665">
    <property type="protein sequence ID" value="EAR85438.1"/>
    <property type="molecule type" value="Genomic_DNA"/>
</dbReference>
<dbReference type="SMART" id="SM00389">
    <property type="entry name" value="HOX"/>
    <property type="match status" value="1"/>
</dbReference>
<proteinExistence type="predicted"/>
<keyword evidence="1" id="KW-0539">Nucleus</keyword>
<evidence type="ECO:0000259" key="3">
    <source>
        <dbReference type="PROSITE" id="PS50071"/>
    </source>
</evidence>
<dbReference type="KEGG" id="tet:TTHERM_00441860"/>
<dbReference type="HOGENOM" id="CLU_311593_0_0_1"/>
<feature type="region of interest" description="Disordered" evidence="2">
    <location>
        <begin position="907"/>
        <end position="943"/>
    </location>
</feature>
<dbReference type="SUPFAM" id="SSF46689">
    <property type="entry name" value="Homeodomain-like"/>
    <property type="match status" value="1"/>
</dbReference>
<dbReference type="OrthoDB" id="313485at2759"/>
<feature type="compositionally biased region" description="Basic and acidic residues" evidence="2">
    <location>
        <begin position="671"/>
        <end position="690"/>
    </location>
</feature>
<dbReference type="InParanoid" id="I7M040"/>
<feature type="region of interest" description="Disordered" evidence="2">
    <location>
        <begin position="555"/>
        <end position="596"/>
    </location>
</feature>
<dbReference type="CDD" id="cd00086">
    <property type="entry name" value="homeodomain"/>
    <property type="match status" value="1"/>
</dbReference>
<keyword evidence="1" id="KW-0238">DNA-binding</keyword>
<evidence type="ECO:0000313" key="5">
    <source>
        <dbReference type="Proteomes" id="UP000009168"/>
    </source>
</evidence>
<feature type="region of interest" description="Disordered" evidence="2">
    <location>
        <begin position="240"/>
        <end position="401"/>
    </location>
</feature>
<feature type="DNA-binding region" description="Homeobox" evidence="1">
    <location>
        <begin position="739"/>
        <end position="798"/>
    </location>
</feature>
<feature type="compositionally biased region" description="Low complexity" evidence="2">
    <location>
        <begin position="299"/>
        <end position="333"/>
    </location>
</feature>
<dbReference type="GO" id="GO:0005634">
    <property type="term" value="C:nucleus"/>
    <property type="evidence" value="ECO:0007669"/>
    <property type="project" value="UniProtKB-SubCell"/>
</dbReference>
<reference evidence="5" key="1">
    <citation type="journal article" date="2006" name="PLoS Biol.">
        <title>Macronuclear genome sequence of the ciliate Tetrahymena thermophila, a model eukaryote.</title>
        <authorList>
            <person name="Eisen J.A."/>
            <person name="Coyne R.S."/>
            <person name="Wu M."/>
            <person name="Wu D."/>
            <person name="Thiagarajan M."/>
            <person name="Wortman J.R."/>
            <person name="Badger J.H."/>
            <person name="Ren Q."/>
            <person name="Amedeo P."/>
            <person name="Jones K.M."/>
            <person name="Tallon L.J."/>
            <person name="Delcher A.L."/>
            <person name="Salzberg S.L."/>
            <person name="Silva J.C."/>
            <person name="Haas B.J."/>
            <person name="Majoros W.H."/>
            <person name="Farzad M."/>
            <person name="Carlton J.M."/>
            <person name="Smith R.K. Jr."/>
            <person name="Garg J."/>
            <person name="Pearlman R.E."/>
            <person name="Karrer K.M."/>
            <person name="Sun L."/>
            <person name="Manning G."/>
            <person name="Elde N.C."/>
            <person name="Turkewitz A.P."/>
            <person name="Asai D.J."/>
            <person name="Wilkes D.E."/>
            <person name="Wang Y."/>
            <person name="Cai H."/>
            <person name="Collins K."/>
            <person name="Stewart B.A."/>
            <person name="Lee S.R."/>
            <person name="Wilamowska K."/>
            <person name="Weinberg Z."/>
            <person name="Ruzzo W.L."/>
            <person name="Wloga D."/>
            <person name="Gaertig J."/>
            <person name="Frankel J."/>
            <person name="Tsao C.-C."/>
            <person name="Gorovsky M.A."/>
            <person name="Keeling P.J."/>
            <person name="Waller R.F."/>
            <person name="Patron N.J."/>
            <person name="Cherry J.M."/>
            <person name="Stover N.A."/>
            <person name="Krieger C.J."/>
            <person name="del Toro C."/>
            <person name="Ryder H.F."/>
            <person name="Williamson S.C."/>
            <person name="Barbeau R.A."/>
            <person name="Hamilton E.P."/>
            <person name="Orias E."/>
        </authorList>
    </citation>
    <scope>NUCLEOTIDE SEQUENCE [LARGE SCALE GENOMIC DNA]</scope>
    <source>
        <strain evidence="5">SB210</strain>
    </source>
</reference>
<dbReference type="RefSeq" id="XP_001033101.1">
    <property type="nucleotide sequence ID" value="XM_001033101.1"/>
</dbReference>
<feature type="region of interest" description="Disordered" evidence="2">
    <location>
        <begin position="474"/>
        <end position="493"/>
    </location>
</feature>
<dbReference type="Gene3D" id="1.10.10.60">
    <property type="entry name" value="Homeodomain-like"/>
    <property type="match status" value="1"/>
</dbReference>
<feature type="compositionally biased region" description="Polar residues" evidence="2">
    <location>
        <begin position="726"/>
        <end position="737"/>
    </location>
</feature>
<dbReference type="InterPro" id="IPR009057">
    <property type="entry name" value="Homeodomain-like_sf"/>
</dbReference>
<dbReference type="Proteomes" id="UP000009168">
    <property type="component" value="Unassembled WGS sequence"/>
</dbReference>
<keyword evidence="1" id="KW-0371">Homeobox</keyword>
<gene>
    <name evidence="4" type="ORF">TTHERM_00441860</name>
</gene>
<comment type="subcellular location">
    <subcellularLocation>
        <location evidence="1">Nucleus</location>
    </subcellularLocation>
</comment>
<dbReference type="GeneID" id="7843299"/>
<name>I7M040_TETTS</name>
<evidence type="ECO:0000256" key="1">
    <source>
        <dbReference type="PROSITE-ProRule" id="PRU00108"/>
    </source>
</evidence>
<keyword evidence="5" id="KW-1185">Reference proteome</keyword>
<feature type="region of interest" description="Disordered" evidence="2">
    <location>
        <begin position="642"/>
        <end position="745"/>
    </location>
</feature>
<dbReference type="GO" id="GO:0003677">
    <property type="term" value="F:DNA binding"/>
    <property type="evidence" value="ECO:0007669"/>
    <property type="project" value="UniProtKB-UniRule"/>
</dbReference>
<dbReference type="PROSITE" id="PS50071">
    <property type="entry name" value="HOMEOBOX_2"/>
    <property type="match status" value="1"/>
</dbReference>